<comment type="caution">
    <text evidence="2">The sequence shown here is derived from an EMBL/GenBank/DDBJ whole genome shotgun (WGS) entry which is preliminary data.</text>
</comment>
<keyword evidence="3" id="KW-1185">Reference proteome</keyword>
<reference evidence="2 3" key="1">
    <citation type="journal article" date="2019" name="Sci. Rep.">
        <title>Orb-weaving spider Araneus ventricosus genome elucidates the spidroin gene catalogue.</title>
        <authorList>
            <person name="Kono N."/>
            <person name="Nakamura H."/>
            <person name="Ohtoshi R."/>
            <person name="Moran D.A.P."/>
            <person name="Shinohara A."/>
            <person name="Yoshida Y."/>
            <person name="Fujiwara M."/>
            <person name="Mori M."/>
            <person name="Tomita M."/>
            <person name="Arakawa K."/>
        </authorList>
    </citation>
    <scope>NUCLEOTIDE SEQUENCE [LARGE SCALE GENOMIC DNA]</scope>
</reference>
<protein>
    <submittedName>
        <fullName evidence="2">Uncharacterized protein</fullName>
    </submittedName>
</protein>
<dbReference type="AlphaFoldDB" id="A0A4Y2VYA4"/>
<feature type="non-terminal residue" evidence="2">
    <location>
        <position position="87"/>
    </location>
</feature>
<proteinExistence type="predicted"/>
<gene>
    <name evidence="2" type="ORF">AVEN_49704_1</name>
</gene>
<dbReference type="EMBL" id="BGPR01052785">
    <property type="protein sequence ID" value="GBO29621.1"/>
    <property type="molecule type" value="Genomic_DNA"/>
</dbReference>
<feature type="region of interest" description="Disordered" evidence="1">
    <location>
        <begin position="1"/>
        <end position="87"/>
    </location>
</feature>
<feature type="compositionally biased region" description="Basic and acidic residues" evidence="1">
    <location>
        <begin position="78"/>
        <end position="87"/>
    </location>
</feature>
<evidence type="ECO:0000313" key="3">
    <source>
        <dbReference type="Proteomes" id="UP000499080"/>
    </source>
</evidence>
<organism evidence="2 3">
    <name type="scientific">Araneus ventricosus</name>
    <name type="common">Orbweaver spider</name>
    <name type="synonym">Epeira ventricosa</name>
    <dbReference type="NCBI Taxonomy" id="182803"/>
    <lineage>
        <taxon>Eukaryota</taxon>
        <taxon>Metazoa</taxon>
        <taxon>Ecdysozoa</taxon>
        <taxon>Arthropoda</taxon>
        <taxon>Chelicerata</taxon>
        <taxon>Arachnida</taxon>
        <taxon>Araneae</taxon>
        <taxon>Araneomorphae</taxon>
        <taxon>Entelegynae</taxon>
        <taxon>Araneoidea</taxon>
        <taxon>Araneidae</taxon>
        <taxon>Araneus</taxon>
    </lineage>
</organism>
<evidence type="ECO:0000313" key="2">
    <source>
        <dbReference type="EMBL" id="GBO29621.1"/>
    </source>
</evidence>
<dbReference type="Proteomes" id="UP000499080">
    <property type="component" value="Unassembled WGS sequence"/>
</dbReference>
<feature type="compositionally biased region" description="Basic and acidic residues" evidence="1">
    <location>
        <begin position="42"/>
        <end position="51"/>
    </location>
</feature>
<sequence>MLAATQSLDLKAHHYRKLDRSNNSQQMLPQRHAFKNTFHFTRTTDPKEKGFFHRNPNQPDEQPVMKEWNEGKVSNSSLEERSPLSLA</sequence>
<accession>A0A4Y2VYA4</accession>
<evidence type="ECO:0000256" key="1">
    <source>
        <dbReference type="SAM" id="MobiDB-lite"/>
    </source>
</evidence>
<name>A0A4Y2VYA4_ARAVE</name>